<dbReference type="AlphaFoldDB" id="A0A084VRB2"/>
<evidence type="ECO:0000256" key="1">
    <source>
        <dbReference type="SAM" id="MobiDB-lite"/>
    </source>
</evidence>
<evidence type="ECO:0000313" key="3">
    <source>
        <dbReference type="EnsemblMetazoa" id="ASIC007998-PA"/>
    </source>
</evidence>
<name>A0A084VRB2_ANOSI</name>
<accession>A0A084VRB2</accession>
<proteinExistence type="predicted"/>
<dbReference type="Proteomes" id="UP000030765">
    <property type="component" value="Unassembled WGS sequence"/>
</dbReference>
<keyword evidence="4" id="KW-1185">Reference proteome</keyword>
<organism evidence="2">
    <name type="scientific">Anopheles sinensis</name>
    <name type="common">Mosquito</name>
    <dbReference type="NCBI Taxonomy" id="74873"/>
    <lineage>
        <taxon>Eukaryota</taxon>
        <taxon>Metazoa</taxon>
        <taxon>Ecdysozoa</taxon>
        <taxon>Arthropoda</taxon>
        <taxon>Hexapoda</taxon>
        <taxon>Insecta</taxon>
        <taxon>Pterygota</taxon>
        <taxon>Neoptera</taxon>
        <taxon>Endopterygota</taxon>
        <taxon>Diptera</taxon>
        <taxon>Nematocera</taxon>
        <taxon>Culicoidea</taxon>
        <taxon>Culicidae</taxon>
        <taxon>Anophelinae</taxon>
        <taxon>Anopheles</taxon>
    </lineage>
</organism>
<dbReference type="EMBL" id="KE525023">
    <property type="protein sequence ID" value="KFB40506.1"/>
    <property type="molecule type" value="Genomic_DNA"/>
</dbReference>
<reference evidence="2 4" key="1">
    <citation type="journal article" date="2014" name="BMC Genomics">
        <title>Genome sequence of Anopheles sinensis provides insight into genetics basis of mosquito competence for malaria parasites.</title>
        <authorList>
            <person name="Zhou D."/>
            <person name="Zhang D."/>
            <person name="Ding G."/>
            <person name="Shi L."/>
            <person name="Hou Q."/>
            <person name="Ye Y."/>
            <person name="Xu Y."/>
            <person name="Zhou H."/>
            <person name="Xiong C."/>
            <person name="Li S."/>
            <person name="Yu J."/>
            <person name="Hong S."/>
            <person name="Yu X."/>
            <person name="Zou P."/>
            <person name="Chen C."/>
            <person name="Chang X."/>
            <person name="Wang W."/>
            <person name="Lv Y."/>
            <person name="Sun Y."/>
            <person name="Ma L."/>
            <person name="Shen B."/>
            <person name="Zhu C."/>
        </authorList>
    </citation>
    <scope>NUCLEOTIDE SEQUENCE [LARGE SCALE GENOMIC DNA]</scope>
</reference>
<evidence type="ECO:0000313" key="2">
    <source>
        <dbReference type="EMBL" id="KFB40506.1"/>
    </source>
</evidence>
<gene>
    <name evidence="2" type="ORF">ZHAS_00007998</name>
</gene>
<dbReference type="VEuPathDB" id="VectorBase:ASIC007998"/>
<protein>
    <submittedName>
        <fullName evidence="2 3">Uncharacterized protein</fullName>
    </submittedName>
</protein>
<reference evidence="3" key="2">
    <citation type="submission" date="2020-05" db="UniProtKB">
        <authorList>
            <consortium name="EnsemblMetazoa"/>
        </authorList>
    </citation>
    <scope>IDENTIFICATION</scope>
</reference>
<feature type="region of interest" description="Disordered" evidence="1">
    <location>
        <begin position="70"/>
        <end position="95"/>
    </location>
</feature>
<sequence>MCPLVCSMLIYVSLYHDTTAKASHLGAGGGAGKAYTGATSPICSRMLLGVGRGGQTRASIDDRFYMRPRLVRHTGRRTQQGPRNRSDARTAQDPPTKTLGYAVRVCVQLDKFQVRRNVRKVCCRAVAGASPGGGLEGEGGGGVGGEESEVNMTMHPSTEEAMEAAIRL</sequence>
<evidence type="ECO:0000313" key="4">
    <source>
        <dbReference type="Proteomes" id="UP000030765"/>
    </source>
</evidence>
<dbReference type="EMBL" id="ATLV01015585">
    <property type="status" value="NOT_ANNOTATED_CDS"/>
    <property type="molecule type" value="Genomic_DNA"/>
</dbReference>
<dbReference type="EnsemblMetazoa" id="ASIC007998-RA">
    <property type="protein sequence ID" value="ASIC007998-PA"/>
    <property type="gene ID" value="ASIC007998"/>
</dbReference>